<gene>
    <name evidence="2" type="ORF">ACFFUR_01185</name>
</gene>
<evidence type="ECO:0000313" key="2">
    <source>
        <dbReference type="EMBL" id="MFB9210406.1"/>
    </source>
</evidence>
<comment type="caution">
    <text evidence="2">The sequence shown here is derived from an EMBL/GenBank/DDBJ whole genome shotgun (WGS) entry which is preliminary data.</text>
</comment>
<evidence type="ECO:0000313" key="3">
    <source>
        <dbReference type="Proteomes" id="UP001589654"/>
    </source>
</evidence>
<organism evidence="2 3">
    <name type="scientific">Echinicola jeungdonensis</name>
    <dbReference type="NCBI Taxonomy" id="709343"/>
    <lineage>
        <taxon>Bacteria</taxon>
        <taxon>Pseudomonadati</taxon>
        <taxon>Bacteroidota</taxon>
        <taxon>Cytophagia</taxon>
        <taxon>Cytophagales</taxon>
        <taxon>Cyclobacteriaceae</taxon>
        <taxon>Echinicola</taxon>
    </lineage>
</organism>
<dbReference type="GO" id="GO:0016787">
    <property type="term" value="F:hydrolase activity"/>
    <property type="evidence" value="ECO:0007669"/>
    <property type="project" value="UniProtKB-KW"/>
</dbReference>
<dbReference type="InterPro" id="IPR012939">
    <property type="entry name" value="Glyco_hydro_92"/>
</dbReference>
<dbReference type="Pfam" id="PF07971">
    <property type="entry name" value="Glyco_hydro_92"/>
    <property type="match status" value="1"/>
</dbReference>
<keyword evidence="2" id="KW-0378">Hydrolase</keyword>
<reference evidence="2 3" key="1">
    <citation type="submission" date="2024-09" db="EMBL/GenBank/DDBJ databases">
        <authorList>
            <person name="Sun Q."/>
            <person name="Mori K."/>
        </authorList>
    </citation>
    <scope>NUCLEOTIDE SEQUENCE [LARGE SCALE GENOMIC DNA]</scope>
    <source>
        <strain evidence="2 3">CECT 7682</strain>
    </source>
</reference>
<dbReference type="EMBL" id="JBHMEW010000007">
    <property type="protein sequence ID" value="MFB9210406.1"/>
    <property type="molecule type" value="Genomic_DNA"/>
</dbReference>
<protein>
    <submittedName>
        <fullName evidence="2">Glycoside hydrolase domain-containing protein</fullName>
    </submittedName>
</protein>
<dbReference type="RefSeq" id="WP_353959602.1">
    <property type="nucleotide sequence ID" value="NZ_JAUFQT010000001.1"/>
</dbReference>
<name>A0ABV5J0S1_9BACT</name>
<dbReference type="Gene3D" id="1.20.1610.10">
    <property type="entry name" value="alpha-1,2-mannosidases domains"/>
    <property type="match status" value="1"/>
</dbReference>
<feature type="domain" description="Glycosyl hydrolase family 92" evidence="1">
    <location>
        <begin position="16"/>
        <end position="54"/>
    </location>
</feature>
<evidence type="ECO:0000259" key="1">
    <source>
        <dbReference type="Pfam" id="PF07971"/>
    </source>
</evidence>
<proteinExistence type="predicted"/>
<dbReference type="Gene3D" id="3.30.2080.10">
    <property type="entry name" value="GH92 mannosidase domain"/>
    <property type="match status" value="1"/>
</dbReference>
<keyword evidence="3" id="KW-1185">Reference proteome</keyword>
<accession>A0ABV5J0S1</accession>
<sequence>MKATIGGVIHEIRKIQIPNMGQYAHRNQPIQHMIYLYNYAGPPWKAQYWIRETMVMVNVEMKIMDRHRLDMSFQQWVFIQFVQALINMFWELHFSKR</sequence>
<dbReference type="Proteomes" id="UP001589654">
    <property type="component" value="Unassembled WGS sequence"/>
</dbReference>